<keyword evidence="1" id="KW-0472">Membrane</keyword>
<name>B8DQG3_NITV9</name>
<dbReference type="HOGENOM" id="CLU_3232745_0_0_7"/>
<keyword evidence="1" id="KW-0812">Transmembrane</keyword>
<dbReference type="EMBL" id="CP001197">
    <property type="protein sequence ID" value="ACL09082.1"/>
    <property type="molecule type" value="Genomic_DNA"/>
</dbReference>
<feature type="transmembrane region" description="Helical" evidence="1">
    <location>
        <begin position="21"/>
        <end position="42"/>
    </location>
</feature>
<accession>B8DQG3</accession>
<reference evidence="2" key="1">
    <citation type="submission" date="2008-10" db="EMBL/GenBank/DDBJ databases">
        <title>Complete sequence of Desulfovibrio vulgaris str. 'Miyazaki F'.</title>
        <authorList>
            <person name="Lucas S."/>
            <person name="Copeland A."/>
            <person name="Lapidus A."/>
            <person name="Glavina del Rio T."/>
            <person name="Dalin E."/>
            <person name="Tice H."/>
            <person name="Bruce D."/>
            <person name="Goodwin L."/>
            <person name="Pitluck S."/>
            <person name="Sims D."/>
            <person name="Brettin T."/>
            <person name="Detter J.C."/>
            <person name="Han C."/>
            <person name="Larimer F."/>
            <person name="Land M."/>
            <person name="Hauser L."/>
            <person name="Kyrpides N."/>
            <person name="Mikhailova N."/>
            <person name="Hazen T.C."/>
            <person name="Richardson P."/>
        </authorList>
    </citation>
    <scope>NUCLEOTIDE SEQUENCE</scope>
    <source>
        <strain evidence="2">Miyazaki F</strain>
    </source>
</reference>
<dbReference type="KEGG" id="dvm:DvMF_2139"/>
<gene>
    <name evidence="2" type="ordered locus">DvMF_2139</name>
</gene>
<dbReference type="AlphaFoldDB" id="B8DQG3"/>
<protein>
    <submittedName>
        <fullName evidence="2">Uncharacterized protein</fullName>
    </submittedName>
</protein>
<evidence type="ECO:0000256" key="1">
    <source>
        <dbReference type="SAM" id="Phobius"/>
    </source>
</evidence>
<sequence>MFALALIQPRPERRPPVLVRLALAVLMGVVLGVAMGLGPTLAP</sequence>
<keyword evidence="1" id="KW-1133">Transmembrane helix</keyword>
<dbReference type="STRING" id="883.DvMF_2139"/>
<evidence type="ECO:0000313" key="2">
    <source>
        <dbReference type="EMBL" id="ACL09082.1"/>
    </source>
</evidence>
<proteinExistence type="predicted"/>
<organism evidence="2">
    <name type="scientific">Nitratidesulfovibrio vulgaris (strain DSM 19637 / Miyazaki F)</name>
    <name type="common">Desulfovibrio vulgaris</name>
    <dbReference type="NCBI Taxonomy" id="883"/>
    <lineage>
        <taxon>Bacteria</taxon>
        <taxon>Pseudomonadati</taxon>
        <taxon>Thermodesulfobacteriota</taxon>
        <taxon>Desulfovibrionia</taxon>
        <taxon>Desulfovibrionales</taxon>
        <taxon>Desulfovibrionaceae</taxon>
        <taxon>Nitratidesulfovibrio</taxon>
    </lineage>
</organism>